<keyword evidence="5 8" id="KW-0648">Protein biosynthesis</keyword>
<keyword evidence="3 8" id="KW-0963">Cytoplasm</keyword>
<dbReference type="InterPro" id="IPR031157">
    <property type="entry name" value="G_TR_CS"/>
</dbReference>
<dbReference type="GO" id="GO:0003924">
    <property type="term" value="F:GTPase activity"/>
    <property type="evidence" value="ECO:0007669"/>
    <property type="project" value="InterPro"/>
</dbReference>
<keyword evidence="11" id="KW-1185">Reference proteome</keyword>
<dbReference type="GO" id="GO:0005829">
    <property type="term" value="C:cytosol"/>
    <property type="evidence" value="ECO:0007669"/>
    <property type="project" value="TreeGrafter"/>
</dbReference>
<dbReference type="InterPro" id="IPR038467">
    <property type="entry name" value="RF3_dom_3_sf"/>
</dbReference>
<evidence type="ECO:0000256" key="8">
    <source>
        <dbReference type="HAMAP-Rule" id="MF_00072"/>
    </source>
</evidence>
<keyword evidence="6 8" id="KW-0342">GTP-binding</keyword>
<organism evidence="10 11">
    <name type="scientific">Anaerobacterium chartisolvens</name>
    <dbReference type="NCBI Taxonomy" id="1297424"/>
    <lineage>
        <taxon>Bacteria</taxon>
        <taxon>Bacillati</taxon>
        <taxon>Bacillota</taxon>
        <taxon>Clostridia</taxon>
        <taxon>Eubacteriales</taxon>
        <taxon>Oscillospiraceae</taxon>
        <taxon>Anaerobacterium</taxon>
    </lineage>
</organism>
<dbReference type="SUPFAM" id="SSF50447">
    <property type="entry name" value="Translation proteins"/>
    <property type="match status" value="1"/>
</dbReference>
<dbReference type="RefSeq" id="WP_114296101.1">
    <property type="nucleotide sequence ID" value="NZ_QPJT01000002.1"/>
</dbReference>
<dbReference type="InterPro" id="IPR027417">
    <property type="entry name" value="P-loop_NTPase"/>
</dbReference>
<protein>
    <recommendedName>
        <fullName evidence="7 8">Peptide chain release factor 3</fullName>
        <shortName evidence="8">RF-3</shortName>
    </recommendedName>
</protein>
<dbReference type="GO" id="GO:0005525">
    <property type="term" value="F:GTP binding"/>
    <property type="evidence" value="ECO:0007669"/>
    <property type="project" value="UniProtKB-UniRule"/>
</dbReference>
<feature type="binding site" evidence="8">
    <location>
        <begin position="90"/>
        <end position="94"/>
    </location>
    <ligand>
        <name>GTP</name>
        <dbReference type="ChEBI" id="CHEBI:37565"/>
    </ligand>
</feature>
<evidence type="ECO:0000256" key="3">
    <source>
        <dbReference type="ARBA" id="ARBA00022490"/>
    </source>
</evidence>
<dbReference type="SUPFAM" id="SSF52540">
    <property type="entry name" value="P-loop containing nucleoside triphosphate hydrolases"/>
    <property type="match status" value="1"/>
</dbReference>
<dbReference type="NCBIfam" id="TIGR00231">
    <property type="entry name" value="small_GTP"/>
    <property type="match status" value="1"/>
</dbReference>
<dbReference type="Pfam" id="PF16658">
    <property type="entry name" value="RF3_C"/>
    <property type="match status" value="1"/>
</dbReference>
<keyword evidence="4 8" id="KW-0547">Nucleotide-binding</keyword>
<dbReference type="AlphaFoldDB" id="A0A369BEX3"/>
<dbReference type="GO" id="GO:0006449">
    <property type="term" value="P:regulation of translational termination"/>
    <property type="evidence" value="ECO:0007669"/>
    <property type="project" value="UniProtKB-UniRule"/>
</dbReference>
<reference evidence="10 11" key="1">
    <citation type="submission" date="2018-07" db="EMBL/GenBank/DDBJ databases">
        <title>Genomic Encyclopedia of Type Strains, Phase IV (KMG-IV): sequencing the most valuable type-strain genomes for metagenomic binning, comparative biology and taxonomic classification.</title>
        <authorList>
            <person name="Goeker M."/>
        </authorList>
    </citation>
    <scope>NUCLEOTIDE SEQUENCE [LARGE SCALE GENOMIC DNA]</scope>
    <source>
        <strain evidence="10 11">DSM 27016</strain>
    </source>
</reference>
<dbReference type="InterPro" id="IPR053905">
    <property type="entry name" value="EF-G-like_DII"/>
</dbReference>
<accession>A0A369BEX3</accession>
<dbReference type="PANTHER" id="PTHR43556">
    <property type="entry name" value="PEPTIDE CHAIN RELEASE FACTOR RF3"/>
    <property type="match status" value="1"/>
</dbReference>
<comment type="caution">
    <text evidence="10">The sequence shown here is derived from an EMBL/GenBank/DDBJ whole genome shotgun (WGS) entry which is preliminary data.</text>
</comment>
<evidence type="ECO:0000259" key="9">
    <source>
        <dbReference type="PROSITE" id="PS51722"/>
    </source>
</evidence>
<dbReference type="NCBIfam" id="TIGR00503">
    <property type="entry name" value="prfC"/>
    <property type="match status" value="1"/>
</dbReference>
<dbReference type="PRINTS" id="PR00315">
    <property type="entry name" value="ELONGATNFCT"/>
</dbReference>
<dbReference type="GO" id="GO:0016149">
    <property type="term" value="F:translation release factor activity, codon specific"/>
    <property type="evidence" value="ECO:0007669"/>
    <property type="project" value="UniProtKB-UniRule"/>
</dbReference>
<dbReference type="InterPro" id="IPR041732">
    <property type="entry name" value="RF3_GTP-bd"/>
</dbReference>
<evidence type="ECO:0000256" key="2">
    <source>
        <dbReference type="ARBA" id="ARBA00009978"/>
    </source>
</evidence>
<dbReference type="HAMAP" id="MF_00072">
    <property type="entry name" value="Rel_fac_3"/>
    <property type="match status" value="1"/>
</dbReference>
<comment type="function">
    <text evidence="8">Increases the formation of ribosomal termination complexes and stimulates activities of RF-1 and RF-2. It binds guanine nucleotides and has strong preference for UGA stop codons. It may interact directly with the ribosome. The stimulation of RF-1 and RF-2 is significantly reduced by GTP and GDP, but not by GMP.</text>
</comment>
<dbReference type="Pfam" id="PF22042">
    <property type="entry name" value="EF-G_D2"/>
    <property type="match status" value="1"/>
</dbReference>
<dbReference type="Proteomes" id="UP000253034">
    <property type="component" value="Unassembled WGS sequence"/>
</dbReference>
<dbReference type="Gene3D" id="3.30.70.3280">
    <property type="entry name" value="Peptide chain release factor 3, domain III"/>
    <property type="match status" value="1"/>
</dbReference>
<proteinExistence type="inferred from homology"/>
<dbReference type="GO" id="GO:0016150">
    <property type="term" value="F:translation release factor activity, codon nonspecific"/>
    <property type="evidence" value="ECO:0007669"/>
    <property type="project" value="TreeGrafter"/>
</dbReference>
<evidence type="ECO:0000256" key="1">
    <source>
        <dbReference type="ARBA" id="ARBA00004496"/>
    </source>
</evidence>
<evidence type="ECO:0000256" key="4">
    <source>
        <dbReference type="ARBA" id="ARBA00022741"/>
    </source>
</evidence>
<name>A0A369BEX3_9FIRM</name>
<feature type="domain" description="Tr-type G" evidence="9">
    <location>
        <begin position="13"/>
        <end position="282"/>
    </location>
</feature>
<feature type="binding site" evidence="8">
    <location>
        <begin position="22"/>
        <end position="29"/>
    </location>
    <ligand>
        <name>GTP</name>
        <dbReference type="ChEBI" id="CHEBI:37565"/>
    </ligand>
</feature>
<dbReference type="Gene3D" id="2.40.30.10">
    <property type="entry name" value="Translation factors"/>
    <property type="match status" value="1"/>
</dbReference>
<dbReference type="InterPro" id="IPR005225">
    <property type="entry name" value="Small_GTP-bd"/>
</dbReference>
<dbReference type="CDD" id="cd04169">
    <property type="entry name" value="RF3"/>
    <property type="match status" value="1"/>
</dbReference>
<dbReference type="SUPFAM" id="SSF54980">
    <property type="entry name" value="EF-G C-terminal domain-like"/>
    <property type="match status" value="1"/>
</dbReference>
<dbReference type="Pfam" id="PF00009">
    <property type="entry name" value="GTP_EFTU"/>
    <property type="match status" value="1"/>
</dbReference>
<dbReference type="InterPro" id="IPR032090">
    <property type="entry name" value="RF3_C"/>
</dbReference>
<dbReference type="OrthoDB" id="9804431at2"/>
<dbReference type="CDD" id="cd03689">
    <property type="entry name" value="RF3_II"/>
    <property type="match status" value="1"/>
</dbReference>
<dbReference type="InterPro" id="IPR000795">
    <property type="entry name" value="T_Tr_GTP-bd_dom"/>
</dbReference>
<feature type="binding site" evidence="8">
    <location>
        <begin position="144"/>
        <end position="147"/>
    </location>
    <ligand>
        <name>GTP</name>
        <dbReference type="ChEBI" id="CHEBI:37565"/>
    </ligand>
</feature>
<dbReference type="EMBL" id="QPJT01000002">
    <property type="protein sequence ID" value="RCX19971.1"/>
    <property type="molecule type" value="Genomic_DNA"/>
</dbReference>
<dbReference type="Gene3D" id="3.40.50.300">
    <property type="entry name" value="P-loop containing nucleotide triphosphate hydrolases"/>
    <property type="match status" value="1"/>
</dbReference>
<comment type="similarity">
    <text evidence="2 8">Belongs to the TRAFAC class translation factor GTPase superfamily. Classic translation factor GTPase family. PrfC subfamily.</text>
</comment>
<dbReference type="PROSITE" id="PS00301">
    <property type="entry name" value="G_TR_1"/>
    <property type="match status" value="1"/>
</dbReference>
<dbReference type="InterPro" id="IPR004548">
    <property type="entry name" value="PrfC"/>
</dbReference>
<sequence length="531" mass="59806">MKQLKDEIIYEVNRRKTFAIISHPDAGKTTMTEKLLLYGGAIRLAGSVKARKASKYAVSDWMDIEKQRGISVTSSVMQFDYNDYCINILDTPGHQDFSEDTYRTLIAADSAVMLIDGAKGVEEQTIKLFHVCRMRGIPIFTFINKMDRASKDPFELMEELENVLGIRSFPMNWPIGIDGDFKGVYNRKLSQIELFGGGNHGQTAVSSTIGKVDDKIFADLLGEHYHKRLCEEIELLDMAGDEFDKKKVLTGELTPIFFGSAMTNFGVQPFLEEFLLMAPSPGIRPASGIEVDPESESFSGFIFKIQANMNPTHRDRIAFMRICSGRFGKGMSVYHVQAGKEIRLSQPQQFMAQERTIVEQAYAGDIIGLFDPGIFNIGDTLCGNDLKVKFDGIPIFPAEHFARVSAADSMKRKQFLKGITQLSEEGAVQAFKQIDIGIEALVIGAVGALQFEVLEHRLKKEYGVDLRIQHLPYKMARWISNEELDPRKLSLTSSTMIATDKLDRYVLLFENEWSIRWAEERNKGLILTDIA</sequence>
<dbReference type="FunFam" id="3.30.70.3280:FF:000001">
    <property type="entry name" value="Peptide chain release factor 3"/>
    <property type="match status" value="1"/>
</dbReference>
<evidence type="ECO:0000313" key="10">
    <source>
        <dbReference type="EMBL" id="RCX19971.1"/>
    </source>
</evidence>
<evidence type="ECO:0000256" key="5">
    <source>
        <dbReference type="ARBA" id="ARBA00022917"/>
    </source>
</evidence>
<evidence type="ECO:0000256" key="6">
    <source>
        <dbReference type="ARBA" id="ARBA00023134"/>
    </source>
</evidence>
<dbReference type="InterPro" id="IPR035647">
    <property type="entry name" value="EFG_III/V"/>
</dbReference>
<gene>
    <name evidence="8" type="primary">prfC</name>
    <name evidence="10" type="ORF">DFR58_10240</name>
</gene>
<dbReference type="InterPro" id="IPR009000">
    <property type="entry name" value="Transl_B-barrel_sf"/>
</dbReference>
<evidence type="ECO:0000256" key="7">
    <source>
        <dbReference type="ARBA" id="ARBA00073639"/>
    </source>
</evidence>
<comment type="subcellular location">
    <subcellularLocation>
        <location evidence="1 8">Cytoplasm</location>
    </subcellularLocation>
</comment>
<dbReference type="FunFam" id="3.40.50.300:FF:000542">
    <property type="entry name" value="Peptide chain release factor 3"/>
    <property type="match status" value="1"/>
</dbReference>
<dbReference type="PROSITE" id="PS51722">
    <property type="entry name" value="G_TR_2"/>
    <property type="match status" value="1"/>
</dbReference>
<dbReference type="PANTHER" id="PTHR43556:SF2">
    <property type="entry name" value="PEPTIDE CHAIN RELEASE FACTOR RF3"/>
    <property type="match status" value="1"/>
</dbReference>
<dbReference type="NCBIfam" id="NF001964">
    <property type="entry name" value="PRK00741.1"/>
    <property type="match status" value="1"/>
</dbReference>
<evidence type="ECO:0000313" key="11">
    <source>
        <dbReference type="Proteomes" id="UP000253034"/>
    </source>
</evidence>